<dbReference type="AlphaFoldDB" id="A0A1Q5T1M1"/>
<protein>
    <submittedName>
        <fullName evidence="1">Uncharacterized protein</fullName>
    </submittedName>
</protein>
<name>A0A1Q5T1M1_9EURO</name>
<dbReference type="EMBL" id="MNBE01000722">
    <property type="protein sequence ID" value="OKO94062.1"/>
    <property type="molecule type" value="Genomic_DNA"/>
</dbReference>
<gene>
    <name evidence="1" type="ORF">PENSUB_11897</name>
</gene>
<proteinExistence type="predicted"/>
<evidence type="ECO:0000313" key="1">
    <source>
        <dbReference type="EMBL" id="OKO94062.1"/>
    </source>
</evidence>
<comment type="caution">
    <text evidence="1">The sequence shown here is derived from an EMBL/GenBank/DDBJ whole genome shotgun (WGS) entry which is preliminary data.</text>
</comment>
<reference evidence="1 2" key="1">
    <citation type="submission" date="2016-10" db="EMBL/GenBank/DDBJ databases">
        <title>Genome sequence of the ascomycete fungus Penicillium subrubescens.</title>
        <authorList>
            <person name="De Vries R.P."/>
            <person name="Peng M."/>
            <person name="Dilokpimol A."/>
            <person name="Hilden K."/>
            <person name="Makela M.R."/>
            <person name="Grigoriev I."/>
            <person name="Riley R."/>
            <person name="Granchi Z."/>
        </authorList>
    </citation>
    <scope>NUCLEOTIDE SEQUENCE [LARGE SCALE GENOMIC DNA]</scope>
    <source>
        <strain evidence="1 2">CBS 132785</strain>
    </source>
</reference>
<accession>A0A1Q5T1M1</accession>
<dbReference type="Proteomes" id="UP000186955">
    <property type="component" value="Unassembled WGS sequence"/>
</dbReference>
<evidence type="ECO:0000313" key="2">
    <source>
        <dbReference type="Proteomes" id="UP000186955"/>
    </source>
</evidence>
<sequence>MPITGWSDEVDRTVCYGMQQAWHDYRDDHALGKPPLTRGINRANKTIELLQPDA</sequence>
<keyword evidence="2" id="KW-1185">Reference proteome</keyword>
<organism evidence="1 2">
    <name type="scientific">Penicillium subrubescens</name>
    <dbReference type="NCBI Taxonomy" id="1316194"/>
    <lineage>
        <taxon>Eukaryota</taxon>
        <taxon>Fungi</taxon>
        <taxon>Dikarya</taxon>
        <taxon>Ascomycota</taxon>
        <taxon>Pezizomycotina</taxon>
        <taxon>Eurotiomycetes</taxon>
        <taxon>Eurotiomycetidae</taxon>
        <taxon>Eurotiales</taxon>
        <taxon>Aspergillaceae</taxon>
        <taxon>Penicillium</taxon>
    </lineage>
</organism>